<dbReference type="PANTHER" id="PTHR48106:SF18">
    <property type="entry name" value="QUINONE OXIDOREDUCTASE PIG3"/>
    <property type="match status" value="1"/>
</dbReference>
<evidence type="ECO:0000259" key="4">
    <source>
        <dbReference type="Pfam" id="PF08240"/>
    </source>
</evidence>
<keyword evidence="3" id="KW-0472">Membrane</keyword>
<evidence type="ECO:0000256" key="3">
    <source>
        <dbReference type="SAM" id="Phobius"/>
    </source>
</evidence>
<sequence length="330" mass="36239">MKAVIVENNQRIVVDNIPQPQNAAPEHILIKMEYIGINPGDRVFLSGMLPKGFFPSSRYDIAGVSGVGKVLAVGEGVPSHYLGKYVTIYRSLQFSDEIVGTWSEYSHMHYMQCAILPDAVEPKLYSGSLVNTITSYAFLKQIQAQNKKAIICTAGTSATGIALLGFSLVYHFPIISIVRTQEGKEQLEKLGAKNIIVQTDPHFQTQLQTLASELEATAVFDGVGGKIINDIIAYLPMNTAIYSYGYLDTKTPLSFPSSVLVKDISLQSFSNFKTETVQNKQQLTIALDAISQVLHMPHFTTKIGKTFSLDEVEEALSYTSNDGGKAIFKI</sequence>
<keyword evidence="6" id="KW-1185">Reference proteome</keyword>
<accession>A0A5P2G2N7</accession>
<proteinExistence type="predicted"/>
<organism evidence="5 6">
    <name type="scientific">Rhizosphaericola mali</name>
    <dbReference type="NCBI Taxonomy" id="2545455"/>
    <lineage>
        <taxon>Bacteria</taxon>
        <taxon>Pseudomonadati</taxon>
        <taxon>Bacteroidota</taxon>
        <taxon>Chitinophagia</taxon>
        <taxon>Chitinophagales</taxon>
        <taxon>Chitinophagaceae</taxon>
        <taxon>Rhizosphaericola</taxon>
    </lineage>
</organism>
<dbReference type="InterPro" id="IPR036291">
    <property type="entry name" value="NAD(P)-bd_dom_sf"/>
</dbReference>
<feature type="transmembrane region" description="Helical" evidence="3">
    <location>
        <begin position="149"/>
        <end position="172"/>
    </location>
</feature>
<evidence type="ECO:0000256" key="1">
    <source>
        <dbReference type="ARBA" id="ARBA00022857"/>
    </source>
</evidence>
<reference evidence="5 6" key="1">
    <citation type="submission" date="2019-09" db="EMBL/GenBank/DDBJ databases">
        <title>Complete genome sequence of Arachidicoccus sp. B3-10 isolated from apple orchard soil.</title>
        <authorList>
            <person name="Kim H.S."/>
            <person name="Han K.-I."/>
            <person name="Suh M.K."/>
            <person name="Lee K.C."/>
            <person name="Eom M.K."/>
            <person name="Kim J.-S."/>
            <person name="Kang S.W."/>
            <person name="Sin Y."/>
            <person name="Lee J.-S."/>
        </authorList>
    </citation>
    <scope>NUCLEOTIDE SEQUENCE [LARGE SCALE GENOMIC DNA]</scope>
    <source>
        <strain evidence="5 6">B3-10</strain>
    </source>
</reference>
<gene>
    <name evidence="5" type="ORF">E0W69_012545</name>
</gene>
<feature type="domain" description="Alcohol dehydrogenase-like N-terminal" evidence="4">
    <location>
        <begin position="25"/>
        <end position="117"/>
    </location>
</feature>
<dbReference type="EMBL" id="CP044016">
    <property type="protein sequence ID" value="QES89457.1"/>
    <property type="molecule type" value="Genomic_DNA"/>
</dbReference>
<dbReference type="InterPro" id="IPR013154">
    <property type="entry name" value="ADH-like_N"/>
</dbReference>
<dbReference type="Gene3D" id="3.90.180.10">
    <property type="entry name" value="Medium-chain alcohol dehydrogenases, catalytic domain"/>
    <property type="match status" value="1"/>
</dbReference>
<keyword evidence="2" id="KW-0560">Oxidoreductase</keyword>
<dbReference type="RefSeq" id="WP_131330402.1">
    <property type="nucleotide sequence ID" value="NZ_CP044016.1"/>
</dbReference>
<dbReference type="Pfam" id="PF08240">
    <property type="entry name" value="ADH_N"/>
    <property type="match status" value="1"/>
</dbReference>
<dbReference type="PANTHER" id="PTHR48106">
    <property type="entry name" value="QUINONE OXIDOREDUCTASE PIG3-RELATED"/>
    <property type="match status" value="1"/>
</dbReference>
<keyword evidence="1" id="KW-0521">NADP</keyword>
<name>A0A5P2G2N7_9BACT</name>
<evidence type="ECO:0000313" key="5">
    <source>
        <dbReference type="EMBL" id="QES89457.1"/>
    </source>
</evidence>
<dbReference type="GO" id="GO:0016651">
    <property type="term" value="F:oxidoreductase activity, acting on NAD(P)H"/>
    <property type="evidence" value="ECO:0007669"/>
    <property type="project" value="TreeGrafter"/>
</dbReference>
<dbReference type="GO" id="GO:0070402">
    <property type="term" value="F:NADPH binding"/>
    <property type="evidence" value="ECO:0007669"/>
    <property type="project" value="TreeGrafter"/>
</dbReference>
<dbReference type="AlphaFoldDB" id="A0A5P2G2N7"/>
<dbReference type="Proteomes" id="UP000292424">
    <property type="component" value="Chromosome"/>
</dbReference>
<keyword evidence="3" id="KW-0812">Transmembrane</keyword>
<dbReference type="InterPro" id="IPR011032">
    <property type="entry name" value="GroES-like_sf"/>
</dbReference>
<evidence type="ECO:0000313" key="6">
    <source>
        <dbReference type="Proteomes" id="UP000292424"/>
    </source>
</evidence>
<keyword evidence="3" id="KW-1133">Transmembrane helix</keyword>
<dbReference type="SUPFAM" id="SSF51735">
    <property type="entry name" value="NAD(P)-binding Rossmann-fold domains"/>
    <property type="match status" value="1"/>
</dbReference>
<dbReference type="SUPFAM" id="SSF50129">
    <property type="entry name" value="GroES-like"/>
    <property type="match status" value="1"/>
</dbReference>
<evidence type="ECO:0000256" key="2">
    <source>
        <dbReference type="ARBA" id="ARBA00023002"/>
    </source>
</evidence>
<protein>
    <submittedName>
        <fullName evidence="5">Zn-dependent oxidoreductase</fullName>
    </submittedName>
</protein>
<dbReference type="KEGG" id="arac:E0W69_012545"/>
<dbReference type="Gene3D" id="3.40.50.720">
    <property type="entry name" value="NAD(P)-binding Rossmann-like Domain"/>
    <property type="match status" value="1"/>
</dbReference>
<dbReference type="OrthoDB" id="658409at2"/>